<evidence type="ECO:0000259" key="1">
    <source>
        <dbReference type="Pfam" id="PF10137"/>
    </source>
</evidence>
<feature type="domain" description="CD-NTase-associated protein 12/Pycsar effector protein TIR" evidence="1">
    <location>
        <begin position="181"/>
        <end position="301"/>
    </location>
</feature>
<dbReference type="Pfam" id="PF18865">
    <property type="entry name" value="AbiJ_NTD5"/>
    <property type="match status" value="1"/>
</dbReference>
<dbReference type="Pfam" id="PF10137">
    <property type="entry name" value="CAP12-PCTIR_TIR"/>
    <property type="match status" value="1"/>
</dbReference>
<evidence type="ECO:0000259" key="2">
    <source>
        <dbReference type="Pfam" id="PF18865"/>
    </source>
</evidence>
<dbReference type="InterPro" id="IPR019302">
    <property type="entry name" value="CAP12/PCTIR_TIR_dom"/>
</dbReference>
<dbReference type="RefSeq" id="WP_259917546.1">
    <property type="nucleotide sequence ID" value="NZ_JALXKX010000078.1"/>
</dbReference>
<evidence type="ECO:0000313" key="4">
    <source>
        <dbReference type="Proteomes" id="UP001558481"/>
    </source>
</evidence>
<reference evidence="3 4" key="1">
    <citation type="journal article" date="2024" name="Fungal Genet. Biol.">
        <title>The porcine skin microbiome exhibits broad fungal antagonism.</title>
        <authorList>
            <person name="De La Cruz K.F."/>
            <person name="Townsend E.C."/>
            <person name="Alex Cheong J.Z."/>
            <person name="Salamzade R."/>
            <person name="Liu A."/>
            <person name="Sandstrom S."/>
            <person name="Davila E."/>
            <person name="Huang L."/>
            <person name="Xu K.H."/>
            <person name="Wu S.Y."/>
            <person name="Meudt J.J."/>
            <person name="Shanmuganayagam D."/>
            <person name="Gibson A.L.F."/>
            <person name="Kalan L.R."/>
        </authorList>
    </citation>
    <scope>NUCLEOTIDE SEQUENCE [LARGE SCALE GENOMIC DNA]</scope>
    <source>
        <strain evidence="3 4">LK2625</strain>
    </source>
</reference>
<protein>
    <submittedName>
        <fullName evidence="3">TIR domain-containing protein</fullName>
    </submittedName>
</protein>
<comment type="caution">
    <text evidence="3">The sequence shown here is derived from an EMBL/GenBank/DDBJ whole genome shotgun (WGS) entry which is preliminary data.</text>
</comment>
<keyword evidence="4" id="KW-1185">Reference proteome</keyword>
<proteinExistence type="predicted"/>
<dbReference type="EMBL" id="JAYWLU010000011">
    <property type="protein sequence ID" value="MEX3595299.1"/>
    <property type="molecule type" value="Genomic_DNA"/>
</dbReference>
<gene>
    <name evidence="3" type="ORF">VVR66_11300</name>
</gene>
<dbReference type="InterPro" id="IPR040508">
    <property type="entry name" value="AbiJ_NTD5"/>
</dbReference>
<dbReference type="Proteomes" id="UP001558481">
    <property type="component" value="Unassembled WGS sequence"/>
</dbReference>
<sequence>MATVDPLQLAAAAYTADRWEDEDWRQFGRDTGTSDMLNAHPRLYRSLSFGDPDYPDATFSILGQLLTEATEPHSGEAGRMELLADSMPELPDWVIDNAPVRTKRLFTTYLAERDASEIPSVWKSVDESKETDALPPLAGTADSDPLVNECARDQKGLFDPLGSPAKTPSAQAQVADDKRSIFIVHGHDISSMNSIRTLVHRSTGVMPTSLAEEPGRGRTIIEKFEEHGSTSSFVIVLLSPDDVGQTQVDSELNREPKPRARQNVILELGYFVGKIGRENIVVMNGGVEKPSDLAGLSYIAYPGDNWMYELHSELAAVALTR</sequence>
<name>A0ABV3V3I1_9MICC</name>
<accession>A0ABV3V3I1</accession>
<feature type="domain" description="AbiJ N-terminal" evidence="2">
    <location>
        <begin position="13"/>
        <end position="70"/>
    </location>
</feature>
<evidence type="ECO:0000313" key="3">
    <source>
        <dbReference type="EMBL" id="MEX3595299.1"/>
    </source>
</evidence>
<organism evidence="3 4">
    <name type="scientific">Kocuria carniphila</name>
    <dbReference type="NCBI Taxonomy" id="262208"/>
    <lineage>
        <taxon>Bacteria</taxon>
        <taxon>Bacillati</taxon>
        <taxon>Actinomycetota</taxon>
        <taxon>Actinomycetes</taxon>
        <taxon>Micrococcales</taxon>
        <taxon>Micrococcaceae</taxon>
        <taxon>Kocuria</taxon>
    </lineage>
</organism>